<evidence type="ECO:0000313" key="8">
    <source>
        <dbReference type="EMBL" id="MXP62815.1"/>
    </source>
</evidence>
<dbReference type="EMBL" id="SNVJ01000004">
    <property type="protein sequence ID" value="MXP62815.1"/>
    <property type="molecule type" value="Genomic_DNA"/>
</dbReference>
<gene>
    <name evidence="6 8" type="primary">rpsH</name>
    <name evidence="8" type="ORF">E0493_05555</name>
</gene>
<sequence length="132" mass="14918">MSLSDPLGDMLTRIRNAHRARQSRCTSPASRLRADVLEVLKREGYIRAWRSEQVRPGVSMLDIELKYSEGEPAIKEIMRVSKPGRRVYSKIRELPKFYNGLGISILSTPRGVMSDNEARVANVGGEVLCRVF</sequence>
<dbReference type="Gene3D" id="3.30.1490.10">
    <property type="match status" value="1"/>
</dbReference>
<keyword evidence="6" id="KW-0699">rRNA-binding</keyword>
<dbReference type="InterPro" id="IPR047863">
    <property type="entry name" value="Ribosomal_uS8_CS"/>
</dbReference>
<dbReference type="GO" id="GO:0006412">
    <property type="term" value="P:translation"/>
    <property type="evidence" value="ECO:0007669"/>
    <property type="project" value="UniProtKB-UniRule"/>
</dbReference>
<dbReference type="GO" id="GO:1990904">
    <property type="term" value="C:ribonucleoprotein complex"/>
    <property type="evidence" value="ECO:0007669"/>
    <property type="project" value="UniProtKB-KW"/>
</dbReference>
<evidence type="ECO:0000256" key="7">
    <source>
        <dbReference type="RuleBase" id="RU003660"/>
    </source>
</evidence>
<dbReference type="PANTHER" id="PTHR11758">
    <property type="entry name" value="40S RIBOSOMAL PROTEIN S15A"/>
    <property type="match status" value="1"/>
</dbReference>
<keyword evidence="2 6" id="KW-0689">Ribosomal protein</keyword>
<dbReference type="NCBIfam" id="NF001109">
    <property type="entry name" value="PRK00136.1"/>
    <property type="match status" value="1"/>
</dbReference>
<dbReference type="Proteomes" id="UP000460715">
    <property type="component" value="Unassembled WGS sequence"/>
</dbReference>
<dbReference type="PROSITE" id="PS00053">
    <property type="entry name" value="RIBOSOMAL_S8"/>
    <property type="match status" value="1"/>
</dbReference>
<dbReference type="AlphaFoldDB" id="A0A845B7Y0"/>
<dbReference type="Pfam" id="PF00410">
    <property type="entry name" value="Ribosomal_S8"/>
    <property type="match status" value="1"/>
</dbReference>
<comment type="function">
    <text evidence="6">One of the primary rRNA binding proteins, it binds directly to 16S rRNA central domain where it helps coordinate assembly of the platform of the 30S subunit.</text>
</comment>
<dbReference type="GO" id="GO:0019843">
    <property type="term" value="F:rRNA binding"/>
    <property type="evidence" value="ECO:0007669"/>
    <property type="project" value="UniProtKB-UniRule"/>
</dbReference>
<evidence type="ECO:0000313" key="9">
    <source>
        <dbReference type="Proteomes" id="UP000460715"/>
    </source>
</evidence>
<comment type="subunit">
    <text evidence="5 6">Part of the 30S ribosomal subunit. Contacts proteins S5 and S12.</text>
</comment>
<keyword evidence="9" id="KW-1185">Reference proteome</keyword>
<reference evidence="8 9" key="1">
    <citation type="submission" date="2019-03" db="EMBL/GenBank/DDBJ databases">
        <title>Roseomonas sp. a novel Roseomonas species isolated from Sea whip Gorgonian.</title>
        <authorList>
            <person name="Li F."/>
            <person name="Pan X."/>
            <person name="Huang S."/>
            <person name="Li Z."/>
            <person name="Meng B."/>
        </authorList>
    </citation>
    <scope>NUCLEOTIDE SEQUENCE [LARGE SCALE GENOMIC DNA]</scope>
    <source>
        <strain evidence="8 9">M0104</strain>
    </source>
</reference>
<evidence type="ECO:0000256" key="1">
    <source>
        <dbReference type="ARBA" id="ARBA00006471"/>
    </source>
</evidence>
<dbReference type="Gene3D" id="3.30.1370.30">
    <property type="match status" value="1"/>
</dbReference>
<protein>
    <recommendedName>
        <fullName evidence="4 6">Small ribosomal subunit protein uS8</fullName>
    </recommendedName>
</protein>
<dbReference type="OrthoDB" id="9802617at2"/>
<comment type="similarity">
    <text evidence="1 6 7">Belongs to the universal ribosomal protein uS8 family.</text>
</comment>
<accession>A0A845B7Y0</accession>
<comment type="caution">
    <text evidence="8">The sequence shown here is derived from an EMBL/GenBank/DDBJ whole genome shotgun (WGS) entry which is preliminary data.</text>
</comment>
<name>A0A845B7Y0_9PROT</name>
<organism evidence="8 9">
    <name type="scientific">Teichococcus coralli</name>
    <dbReference type="NCBI Taxonomy" id="2545983"/>
    <lineage>
        <taxon>Bacteria</taxon>
        <taxon>Pseudomonadati</taxon>
        <taxon>Pseudomonadota</taxon>
        <taxon>Alphaproteobacteria</taxon>
        <taxon>Acetobacterales</taxon>
        <taxon>Roseomonadaceae</taxon>
        <taxon>Roseomonas</taxon>
    </lineage>
</organism>
<dbReference type="SUPFAM" id="SSF56047">
    <property type="entry name" value="Ribosomal protein S8"/>
    <property type="match status" value="1"/>
</dbReference>
<keyword evidence="3 6" id="KW-0687">Ribonucleoprotein</keyword>
<evidence type="ECO:0000256" key="6">
    <source>
        <dbReference type="HAMAP-Rule" id="MF_01302"/>
    </source>
</evidence>
<dbReference type="HAMAP" id="MF_01302_B">
    <property type="entry name" value="Ribosomal_uS8_B"/>
    <property type="match status" value="1"/>
</dbReference>
<evidence type="ECO:0000256" key="3">
    <source>
        <dbReference type="ARBA" id="ARBA00023274"/>
    </source>
</evidence>
<keyword evidence="6" id="KW-0694">RNA-binding</keyword>
<dbReference type="GO" id="GO:0005840">
    <property type="term" value="C:ribosome"/>
    <property type="evidence" value="ECO:0007669"/>
    <property type="project" value="UniProtKB-KW"/>
</dbReference>
<evidence type="ECO:0000256" key="4">
    <source>
        <dbReference type="ARBA" id="ARBA00035258"/>
    </source>
</evidence>
<evidence type="ECO:0000256" key="5">
    <source>
        <dbReference type="ARBA" id="ARBA00046740"/>
    </source>
</evidence>
<dbReference type="GO" id="GO:0003735">
    <property type="term" value="F:structural constituent of ribosome"/>
    <property type="evidence" value="ECO:0007669"/>
    <property type="project" value="InterPro"/>
</dbReference>
<dbReference type="FunFam" id="3.30.1490.10:FF:000001">
    <property type="entry name" value="30S ribosomal protein S8"/>
    <property type="match status" value="1"/>
</dbReference>
<dbReference type="InterPro" id="IPR035987">
    <property type="entry name" value="Ribosomal_uS8_sf"/>
</dbReference>
<dbReference type="RefSeq" id="WP_160935945.1">
    <property type="nucleotide sequence ID" value="NZ_SNVJ01000004.1"/>
</dbReference>
<proteinExistence type="inferred from homology"/>
<evidence type="ECO:0000256" key="2">
    <source>
        <dbReference type="ARBA" id="ARBA00022980"/>
    </source>
</evidence>
<dbReference type="InterPro" id="IPR000630">
    <property type="entry name" value="Ribosomal_uS8"/>
</dbReference>
<dbReference type="GO" id="GO:0005737">
    <property type="term" value="C:cytoplasm"/>
    <property type="evidence" value="ECO:0007669"/>
    <property type="project" value="UniProtKB-ARBA"/>
</dbReference>